<dbReference type="Proteomes" id="UP000264146">
    <property type="component" value="Chromosome"/>
</dbReference>
<dbReference type="GO" id="GO:0004386">
    <property type="term" value="F:helicase activity"/>
    <property type="evidence" value="ECO:0007669"/>
    <property type="project" value="UniProtKB-KW"/>
</dbReference>
<dbReference type="FunFam" id="3.30.420.10:FF:000045">
    <property type="entry name" value="3'-5' exonuclease DinG"/>
    <property type="match status" value="1"/>
</dbReference>
<dbReference type="GO" id="GO:0008408">
    <property type="term" value="F:3'-5' exonuclease activity"/>
    <property type="evidence" value="ECO:0007669"/>
    <property type="project" value="UniProtKB-UniRule"/>
</dbReference>
<dbReference type="Pfam" id="PF13307">
    <property type="entry name" value="Helicase_C_2"/>
    <property type="match status" value="1"/>
</dbReference>
<dbReference type="NCBIfam" id="TIGR01407">
    <property type="entry name" value="dinG_rel"/>
    <property type="match status" value="1"/>
</dbReference>
<dbReference type="PANTHER" id="PTHR30231">
    <property type="entry name" value="DNA POLYMERASE III SUBUNIT EPSILON"/>
    <property type="match status" value="1"/>
</dbReference>
<proteinExistence type="inferred from homology"/>
<evidence type="ECO:0000259" key="8">
    <source>
        <dbReference type="PROSITE" id="PS51193"/>
    </source>
</evidence>
<dbReference type="SMART" id="SM00479">
    <property type="entry name" value="EXOIII"/>
    <property type="match status" value="1"/>
</dbReference>
<evidence type="ECO:0000313" key="9">
    <source>
        <dbReference type="EMBL" id="CAD7359744.1"/>
    </source>
</evidence>
<name>A0A7Z7VXV5_STASC</name>
<comment type="similarity">
    <text evidence="6 7">Belongs to the helicase family. DinG subfamily. Type 2 sub-subfamily.</text>
</comment>
<feature type="binding site" evidence="6">
    <location>
        <begin position="277"/>
        <end position="284"/>
    </location>
    <ligand>
        <name>ATP</name>
        <dbReference type="ChEBI" id="CHEBI:30616"/>
    </ligand>
</feature>
<dbReference type="HAMAP" id="MF_02206">
    <property type="entry name" value="DinG_exonucl"/>
    <property type="match status" value="1"/>
</dbReference>
<dbReference type="InterPro" id="IPR027417">
    <property type="entry name" value="P-loop_NTPase"/>
</dbReference>
<reference evidence="10" key="1">
    <citation type="submission" date="2018-06" db="EMBL/GenBank/DDBJ databases">
        <authorList>
            <consortium name="Pathogen Informatics"/>
            <person name="Doyle S."/>
        </authorList>
    </citation>
    <scope>NUCLEOTIDE SEQUENCE [LARGE SCALE GENOMIC DNA]</scope>
    <source>
        <strain evidence="10">NCTC12218</strain>
    </source>
</reference>
<feature type="domain" description="Helicase ATP-binding" evidence="8">
    <location>
        <begin position="242"/>
        <end position="497"/>
    </location>
</feature>
<dbReference type="RefSeq" id="WP_126496143.1">
    <property type="nucleotide sequence ID" value="NZ_LR962863.1"/>
</dbReference>
<dbReference type="GO" id="GO:0045004">
    <property type="term" value="P:DNA replication proofreading"/>
    <property type="evidence" value="ECO:0007669"/>
    <property type="project" value="TreeGrafter"/>
</dbReference>
<keyword evidence="3 6" id="KW-0378">Hydrolase</keyword>
<dbReference type="GO" id="GO:0005524">
    <property type="term" value="F:ATP binding"/>
    <property type="evidence" value="ECO:0007669"/>
    <property type="project" value="UniProtKB-UniRule"/>
</dbReference>
<dbReference type="InterPro" id="IPR006054">
    <property type="entry name" value="DnaQ"/>
</dbReference>
<organism evidence="10">
    <name type="scientific">Staphylococcus schleiferi</name>
    <dbReference type="NCBI Taxonomy" id="1295"/>
    <lineage>
        <taxon>Bacteria</taxon>
        <taxon>Bacillati</taxon>
        <taxon>Bacillota</taxon>
        <taxon>Bacilli</taxon>
        <taxon>Bacillales</taxon>
        <taxon>Staphylococcaceae</taxon>
        <taxon>Staphylococcus</taxon>
    </lineage>
</organism>
<feature type="short sequence motif" description="DEAH box" evidence="6">
    <location>
        <begin position="449"/>
        <end position="452"/>
    </location>
</feature>
<dbReference type="PANTHER" id="PTHR30231:SF41">
    <property type="entry name" value="DNA POLYMERASE III SUBUNIT EPSILON"/>
    <property type="match status" value="1"/>
</dbReference>
<evidence type="ECO:0000256" key="4">
    <source>
        <dbReference type="ARBA" id="ARBA00022839"/>
    </source>
</evidence>
<reference evidence="9 11" key="2">
    <citation type="submission" date="2020-11" db="EMBL/GenBank/DDBJ databases">
        <authorList>
            <consortium name="Pathogen Informatics"/>
        </authorList>
    </citation>
    <scope>NUCLEOTIDE SEQUENCE [LARGE SCALE GENOMIC DNA]</scope>
    <source>
        <strain evidence="9 11">NCTC12218</strain>
    </source>
</reference>
<dbReference type="EC" id="3.1.-.-" evidence="6 7"/>
<dbReference type="AlphaFoldDB" id="A0A7Z7VXV5"/>
<evidence type="ECO:0000256" key="3">
    <source>
        <dbReference type="ARBA" id="ARBA00022801"/>
    </source>
</evidence>
<dbReference type="CDD" id="cd06127">
    <property type="entry name" value="DEDDh"/>
    <property type="match status" value="1"/>
</dbReference>
<accession>A0A7Z7VXV5</accession>
<dbReference type="Gene3D" id="3.30.420.10">
    <property type="entry name" value="Ribonuclease H-like superfamily/Ribonuclease H"/>
    <property type="match status" value="1"/>
</dbReference>
<dbReference type="EMBL" id="LR962863">
    <property type="protein sequence ID" value="CAD7359744.1"/>
    <property type="molecule type" value="Genomic_DNA"/>
</dbReference>
<evidence type="ECO:0000313" key="10">
    <source>
        <dbReference type="EMBL" id="SUM88899.1"/>
    </source>
</evidence>
<dbReference type="InterPro" id="IPR012337">
    <property type="entry name" value="RNaseH-like_sf"/>
</dbReference>
<sequence length="900" mass="105839">MAQSPCYAVIDLETTGNQTNYDEIIQIGITFVQDKQIIDSYHSMIKTDIQIPTFIQALTSIEEEMLQQAPYFHEVAKEIYSKIKDCIFVAHNVNFDLNFLKRSFKKCHIHYQPKKVIDTLELFKVAFPTEKSYQLTELSESLGVPLTNAHRADEDARTTARIMILAFDKFETLPLNTKKQLYYLSKQLKYNLDDYFFELVRLHQPSLEQKQLQQFEQLFYKPQPEFHEATLKFEGDLNDLYQLIINHCGYQYREEQLYMAQVVFDQLMHNDKALIEANTGSGKSLAYLIAALMYYIETGEHVMISTNTKMLQNQLLSHDIPMLNDALNSTINATLIKSKQDYISLGLISQVLKDETSNYDVNLLKMQLLIWILETHTGDIEELNLRGGQKMYFEQKVETYVPIRKDIHYYNHIRTNASKIQIGITNHAHLLYSSPDHTIYQLFNHCIIDEAHRLPDYAIDCAMRAFGYSDIKYQLGLIGKTENEKLLKQIDQLEQQRILEKLDIPPIDVFNIKQDINAIHDMNEQFFETLFEMVHNAHIYDDETSKLFYVYDIDVNVLIPSLHHFISQINLTLENFNSMKHKVIKTMRKHLLYIVDQLRHIENGLKDGHMAYLSLKNLQQKSTIKIHIKDHSVKHLLSEKILNKFDSISFVSGTLTFNQSFKTFKKWFEDETSFQTYQIQSQQTFQPNGHIFIPKDIKRYNYQNQDEYIQTIVDYIARYVTTVEGKCLILFTSYKMLYTVMDYLNQMVEFEDYVILTQQQNQNYKIAQQFNHFDKAILLGTSTFFEGFDYQAEGIKCVMIAKLPFMNQHATKPMLLANEFDNVFKDYVLPEAVLRFRQGLGRLLRNEKDKGVIVSFDNRLIHSQYKQFFQNTLTHYKQHQGNIQQFERLLNRMQSNDSTD</sequence>
<keyword evidence="5 6" id="KW-0067">ATP-binding</keyword>
<keyword evidence="10" id="KW-0347">Helicase</keyword>
<dbReference type="GO" id="GO:0003887">
    <property type="term" value="F:DNA-directed DNA polymerase activity"/>
    <property type="evidence" value="ECO:0007669"/>
    <property type="project" value="InterPro"/>
</dbReference>
<dbReference type="InterPro" id="IPR036397">
    <property type="entry name" value="RNaseH_sf"/>
</dbReference>
<protein>
    <recommendedName>
        <fullName evidence="6 7">3'-5' exonuclease DinG</fullName>
        <ecNumber evidence="6 7">3.1.-.-</ecNumber>
    </recommendedName>
</protein>
<dbReference type="GO" id="GO:0016818">
    <property type="term" value="F:hydrolase activity, acting on acid anhydrides, in phosphorus-containing anhydrides"/>
    <property type="evidence" value="ECO:0007669"/>
    <property type="project" value="InterPro"/>
</dbReference>
<dbReference type="SUPFAM" id="SSF52540">
    <property type="entry name" value="P-loop containing nucleoside triphosphate hydrolases"/>
    <property type="match status" value="1"/>
</dbReference>
<evidence type="ECO:0000256" key="7">
    <source>
        <dbReference type="RuleBase" id="RU364106"/>
    </source>
</evidence>
<evidence type="ECO:0000256" key="2">
    <source>
        <dbReference type="ARBA" id="ARBA00022741"/>
    </source>
</evidence>
<evidence type="ECO:0000256" key="6">
    <source>
        <dbReference type="HAMAP-Rule" id="MF_02206"/>
    </source>
</evidence>
<dbReference type="Gene3D" id="3.40.50.300">
    <property type="entry name" value="P-loop containing nucleotide triphosphate hydrolases"/>
    <property type="match status" value="2"/>
</dbReference>
<dbReference type="GO" id="GO:0005829">
    <property type="term" value="C:cytosol"/>
    <property type="evidence" value="ECO:0007669"/>
    <property type="project" value="TreeGrafter"/>
</dbReference>
<keyword evidence="1 6" id="KW-0540">Nuclease</keyword>
<dbReference type="GO" id="GO:0003677">
    <property type="term" value="F:DNA binding"/>
    <property type="evidence" value="ECO:0007669"/>
    <property type="project" value="InterPro"/>
</dbReference>
<dbReference type="Pfam" id="PF00270">
    <property type="entry name" value="DEAD"/>
    <property type="match status" value="1"/>
</dbReference>
<gene>
    <name evidence="10" type="primary">dinG_1</name>
    <name evidence="6 7" type="synonym">dinG</name>
    <name evidence="10" type="ORF">NCTC12218_01403</name>
</gene>
<dbReference type="SMART" id="SM00491">
    <property type="entry name" value="HELICc2"/>
    <property type="match status" value="1"/>
</dbReference>
<dbReference type="InterPro" id="IPR013520">
    <property type="entry name" value="Ribonucl_H"/>
</dbReference>
<evidence type="ECO:0000256" key="5">
    <source>
        <dbReference type="ARBA" id="ARBA00022840"/>
    </source>
</evidence>
<dbReference type="InterPro" id="IPR014013">
    <property type="entry name" value="Helic_SF1/SF2_ATP-bd_DinG/Rad3"/>
</dbReference>
<dbReference type="EMBL" id="UHEF01000001">
    <property type="protein sequence ID" value="SUM88899.1"/>
    <property type="molecule type" value="Genomic_DNA"/>
</dbReference>
<dbReference type="SUPFAM" id="SSF53098">
    <property type="entry name" value="Ribonuclease H-like"/>
    <property type="match status" value="1"/>
</dbReference>
<dbReference type="InterPro" id="IPR006555">
    <property type="entry name" value="ATP-dep_Helicase_C"/>
</dbReference>
<keyword evidence="2 6" id="KW-0547">Nucleotide-binding</keyword>
<evidence type="ECO:0000313" key="11">
    <source>
        <dbReference type="Proteomes" id="UP000264146"/>
    </source>
</evidence>
<evidence type="ECO:0000256" key="1">
    <source>
        <dbReference type="ARBA" id="ARBA00022722"/>
    </source>
</evidence>
<dbReference type="InterPro" id="IPR006310">
    <property type="entry name" value="DinG"/>
</dbReference>
<comment type="function">
    <text evidence="6 7">3'-5' exonuclease.</text>
</comment>
<keyword evidence="4 6" id="KW-0269">Exonuclease</keyword>
<dbReference type="NCBIfam" id="TIGR00573">
    <property type="entry name" value="dnaq"/>
    <property type="match status" value="1"/>
</dbReference>
<dbReference type="InterPro" id="IPR011545">
    <property type="entry name" value="DEAD/DEAH_box_helicase_dom"/>
</dbReference>
<dbReference type="Pfam" id="PF00929">
    <property type="entry name" value="RNase_T"/>
    <property type="match status" value="1"/>
</dbReference>
<dbReference type="PROSITE" id="PS51193">
    <property type="entry name" value="HELICASE_ATP_BIND_2"/>
    <property type="match status" value="1"/>
</dbReference>